<evidence type="ECO:0000259" key="4">
    <source>
        <dbReference type="Pfam" id="PF22725"/>
    </source>
</evidence>
<evidence type="ECO:0000259" key="3">
    <source>
        <dbReference type="Pfam" id="PF01408"/>
    </source>
</evidence>
<keyword evidence="1" id="KW-0560">Oxidoreductase</keyword>
<feature type="region of interest" description="Disordered" evidence="2">
    <location>
        <begin position="31"/>
        <end position="64"/>
    </location>
</feature>
<reference evidence="5 6" key="1">
    <citation type="submission" date="2019-09" db="EMBL/GenBank/DDBJ databases">
        <title>Screening of Novel Bioactive Compounds from Soil-Associated.</title>
        <authorList>
            <person name="Gong X."/>
        </authorList>
    </citation>
    <scope>NUCLEOTIDE SEQUENCE [LARGE SCALE GENOMIC DNA]</scope>
    <source>
        <strain evidence="5 6">Gxj-6</strain>
    </source>
</reference>
<evidence type="ECO:0000256" key="2">
    <source>
        <dbReference type="SAM" id="MobiDB-lite"/>
    </source>
</evidence>
<evidence type="ECO:0000256" key="1">
    <source>
        <dbReference type="ARBA" id="ARBA00023002"/>
    </source>
</evidence>
<gene>
    <name evidence="5" type="ORF">F5972_00705</name>
</gene>
<dbReference type="SUPFAM" id="SSF51735">
    <property type="entry name" value="NAD(P)-binding Rossmann-fold domains"/>
    <property type="match status" value="1"/>
</dbReference>
<organism evidence="5 6">
    <name type="scientific">Microbispora cellulosiformans</name>
    <dbReference type="NCBI Taxonomy" id="2614688"/>
    <lineage>
        <taxon>Bacteria</taxon>
        <taxon>Bacillati</taxon>
        <taxon>Actinomycetota</taxon>
        <taxon>Actinomycetes</taxon>
        <taxon>Streptosporangiales</taxon>
        <taxon>Streptosporangiaceae</taxon>
        <taxon>Microbispora</taxon>
    </lineage>
</organism>
<feature type="domain" description="GFO/IDH/MocA-like oxidoreductase" evidence="4">
    <location>
        <begin position="209"/>
        <end position="345"/>
    </location>
</feature>
<name>A0A5J5KAW4_9ACTN</name>
<dbReference type="InterPro" id="IPR000683">
    <property type="entry name" value="Gfo/Idh/MocA-like_OxRdtase_N"/>
</dbReference>
<evidence type="ECO:0000313" key="5">
    <source>
        <dbReference type="EMBL" id="KAA9381403.1"/>
    </source>
</evidence>
<dbReference type="EMBL" id="VYTZ01000001">
    <property type="protein sequence ID" value="KAA9381403.1"/>
    <property type="molecule type" value="Genomic_DNA"/>
</dbReference>
<dbReference type="Pfam" id="PF01408">
    <property type="entry name" value="GFO_IDH_MocA"/>
    <property type="match status" value="1"/>
</dbReference>
<comment type="caution">
    <text evidence="5">The sequence shown here is derived from an EMBL/GenBank/DDBJ whole genome shotgun (WGS) entry which is preliminary data.</text>
</comment>
<proteinExistence type="predicted"/>
<dbReference type="SUPFAM" id="SSF55347">
    <property type="entry name" value="Glyceraldehyde-3-phosphate dehydrogenase-like, C-terminal domain"/>
    <property type="match status" value="1"/>
</dbReference>
<keyword evidence="6" id="KW-1185">Reference proteome</keyword>
<dbReference type="PANTHER" id="PTHR43818">
    <property type="entry name" value="BCDNA.GH03377"/>
    <property type="match status" value="1"/>
</dbReference>
<dbReference type="AlphaFoldDB" id="A0A5J5KAW4"/>
<accession>A0A5J5KAW4</accession>
<dbReference type="PANTHER" id="PTHR43818:SF11">
    <property type="entry name" value="BCDNA.GH03377"/>
    <property type="match status" value="1"/>
</dbReference>
<dbReference type="Pfam" id="PF22725">
    <property type="entry name" value="GFO_IDH_MocA_C3"/>
    <property type="match status" value="1"/>
</dbReference>
<dbReference type="InterPro" id="IPR055170">
    <property type="entry name" value="GFO_IDH_MocA-like_dom"/>
</dbReference>
<protein>
    <submittedName>
        <fullName evidence="5">Gfo/Idh/MocA family oxidoreductase</fullName>
    </submittedName>
</protein>
<sequence>MFRRSSVAIWGCRVVTSPVAPTRWWGTRLRSATSSRSGASGSAWTGSSWCAPSSTGSRPRSTPSSRCVRLTKGVRVAPLRIGLAGVGFAGLRHLKAFSVRPDCEVVALAGVEGETVGSVAAEYGVRETHIRWEDLVARDDLDVVCLALPNALHAPAATAALRAGKHVLCEKPMARTATEAEAMVAAATEADRVLHVVFNRRYHPEVGIVREAVAAGRLGTVYHARAWWMRRAGIPGRNTWYTSREQAGGGPLADLGTHALDMALVMLGEPDVVSVSAAAYDQLGRQGVGVIDSAALASDHDGFEVEDFATAFVRLAGGATLQLEAAWATHSQYYNEYGVQLFGSAAGALVRVDTRVPGSALRLFSAGGDQESSSGRVDGHAGAVGDFVAAIHSGQWDGHRGTAALARVRVIDAAYRSAEAGREVPITPTGPVPGQPVIR</sequence>
<dbReference type="Gene3D" id="3.40.50.720">
    <property type="entry name" value="NAD(P)-binding Rossmann-like Domain"/>
    <property type="match status" value="1"/>
</dbReference>
<evidence type="ECO:0000313" key="6">
    <source>
        <dbReference type="Proteomes" id="UP000327011"/>
    </source>
</evidence>
<dbReference type="InterPro" id="IPR050463">
    <property type="entry name" value="Gfo/Idh/MocA_oxidrdct_glycsds"/>
</dbReference>
<dbReference type="Proteomes" id="UP000327011">
    <property type="component" value="Unassembled WGS sequence"/>
</dbReference>
<dbReference type="GO" id="GO:0016491">
    <property type="term" value="F:oxidoreductase activity"/>
    <property type="evidence" value="ECO:0007669"/>
    <property type="project" value="UniProtKB-KW"/>
</dbReference>
<dbReference type="InterPro" id="IPR036291">
    <property type="entry name" value="NAD(P)-bd_dom_sf"/>
</dbReference>
<feature type="domain" description="Gfo/Idh/MocA-like oxidoreductase N-terminal" evidence="3">
    <location>
        <begin position="79"/>
        <end position="197"/>
    </location>
</feature>
<dbReference type="GO" id="GO:0000166">
    <property type="term" value="F:nucleotide binding"/>
    <property type="evidence" value="ECO:0007669"/>
    <property type="project" value="InterPro"/>
</dbReference>
<dbReference type="Gene3D" id="3.30.360.10">
    <property type="entry name" value="Dihydrodipicolinate Reductase, domain 2"/>
    <property type="match status" value="1"/>
</dbReference>